<accession>A0A2T6B3C3</accession>
<dbReference type="SUPFAM" id="SSF46785">
    <property type="entry name" value="Winged helix' DNA-binding domain"/>
    <property type="match status" value="1"/>
</dbReference>
<gene>
    <name evidence="6" type="ORF">C8N34_105215</name>
</gene>
<dbReference type="InterPro" id="IPR000847">
    <property type="entry name" value="LysR_HTH_N"/>
</dbReference>
<comment type="caution">
    <text evidence="6">The sequence shown here is derived from an EMBL/GenBank/DDBJ whole genome shotgun (WGS) entry which is preliminary data.</text>
</comment>
<dbReference type="SUPFAM" id="SSF53850">
    <property type="entry name" value="Periplasmic binding protein-like II"/>
    <property type="match status" value="1"/>
</dbReference>
<reference evidence="6 7" key="1">
    <citation type="submission" date="2018-04" db="EMBL/GenBank/DDBJ databases">
        <title>Genomic Encyclopedia of Archaeal and Bacterial Type Strains, Phase II (KMG-II): from individual species to whole genera.</title>
        <authorList>
            <person name="Goeker M."/>
        </authorList>
    </citation>
    <scope>NUCLEOTIDE SEQUENCE [LARGE SCALE GENOMIC DNA]</scope>
    <source>
        <strain evidence="6 7">DSM 21823</strain>
    </source>
</reference>
<evidence type="ECO:0000256" key="2">
    <source>
        <dbReference type="ARBA" id="ARBA00023015"/>
    </source>
</evidence>
<dbReference type="Gene3D" id="3.40.190.290">
    <property type="match status" value="1"/>
</dbReference>
<evidence type="ECO:0000313" key="6">
    <source>
        <dbReference type="EMBL" id="PTX50570.1"/>
    </source>
</evidence>
<dbReference type="GO" id="GO:0000976">
    <property type="term" value="F:transcription cis-regulatory region binding"/>
    <property type="evidence" value="ECO:0007669"/>
    <property type="project" value="TreeGrafter"/>
</dbReference>
<dbReference type="InterPro" id="IPR036388">
    <property type="entry name" value="WH-like_DNA-bd_sf"/>
</dbReference>
<dbReference type="EMBL" id="QBKP01000005">
    <property type="protein sequence ID" value="PTX50570.1"/>
    <property type="molecule type" value="Genomic_DNA"/>
</dbReference>
<dbReference type="Proteomes" id="UP000244224">
    <property type="component" value="Unassembled WGS sequence"/>
</dbReference>
<evidence type="ECO:0000259" key="5">
    <source>
        <dbReference type="PROSITE" id="PS50931"/>
    </source>
</evidence>
<evidence type="ECO:0000313" key="7">
    <source>
        <dbReference type="Proteomes" id="UP000244224"/>
    </source>
</evidence>
<dbReference type="Pfam" id="PF03466">
    <property type="entry name" value="LysR_substrate"/>
    <property type="match status" value="1"/>
</dbReference>
<keyword evidence="2" id="KW-0805">Transcription regulation</keyword>
<dbReference type="CDD" id="cd05466">
    <property type="entry name" value="PBP2_LTTR_substrate"/>
    <property type="match status" value="1"/>
</dbReference>
<dbReference type="OrthoDB" id="7506954at2"/>
<dbReference type="InterPro" id="IPR005119">
    <property type="entry name" value="LysR_subst-bd"/>
</dbReference>
<organism evidence="6 7">
    <name type="scientific">Gemmobacter caeni</name>
    <dbReference type="NCBI Taxonomy" id="589035"/>
    <lineage>
        <taxon>Bacteria</taxon>
        <taxon>Pseudomonadati</taxon>
        <taxon>Pseudomonadota</taxon>
        <taxon>Alphaproteobacteria</taxon>
        <taxon>Rhodobacterales</taxon>
        <taxon>Paracoccaceae</taxon>
        <taxon>Gemmobacter</taxon>
    </lineage>
</organism>
<protein>
    <submittedName>
        <fullName evidence="6">LysR family transcriptional regulator</fullName>
    </submittedName>
</protein>
<evidence type="ECO:0000256" key="4">
    <source>
        <dbReference type="ARBA" id="ARBA00023163"/>
    </source>
</evidence>
<dbReference type="AlphaFoldDB" id="A0A2T6B3C3"/>
<dbReference type="PROSITE" id="PS50931">
    <property type="entry name" value="HTH_LYSR"/>
    <property type="match status" value="1"/>
</dbReference>
<dbReference type="RefSeq" id="WP_108128777.1">
    <property type="nucleotide sequence ID" value="NZ_VLLH01000019.1"/>
</dbReference>
<keyword evidence="4" id="KW-0804">Transcription</keyword>
<evidence type="ECO:0000256" key="1">
    <source>
        <dbReference type="ARBA" id="ARBA00009437"/>
    </source>
</evidence>
<dbReference type="Gene3D" id="1.10.10.10">
    <property type="entry name" value="Winged helix-like DNA-binding domain superfamily/Winged helix DNA-binding domain"/>
    <property type="match status" value="1"/>
</dbReference>
<keyword evidence="3" id="KW-0238">DNA-binding</keyword>
<keyword evidence="7" id="KW-1185">Reference proteome</keyword>
<comment type="similarity">
    <text evidence="1">Belongs to the LysR transcriptional regulatory family.</text>
</comment>
<evidence type="ECO:0000256" key="3">
    <source>
        <dbReference type="ARBA" id="ARBA00023125"/>
    </source>
</evidence>
<dbReference type="InterPro" id="IPR036390">
    <property type="entry name" value="WH_DNA-bd_sf"/>
</dbReference>
<dbReference type="GO" id="GO:0003700">
    <property type="term" value="F:DNA-binding transcription factor activity"/>
    <property type="evidence" value="ECO:0007669"/>
    <property type="project" value="InterPro"/>
</dbReference>
<dbReference type="PANTHER" id="PTHR30126">
    <property type="entry name" value="HTH-TYPE TRANSCRIPTIONAL REGULATOR"/>
    <property type="match status" value="1"/>
</dbReference>
<name>A0A2T6B3C3_9RHOB</name>
<dbReference type="PANTHER" id="PTHR30126:SF98">
    <property type="entry name" value="HTH-TYPE TRANSCRIPTIONAL ACTIVATOR BAUR"/>
    <property type="match status" value="1"/>
</dbReference>
<sequence length="301" mass="33460">MFSLAISDIRLLKVFHCVAAEKGFAPAAARLGLSEAAVSRAMSDLEARIGLRLCTRGRGGFMLEPDGEFVLQAAQRLMNAMDDVSDQLRGYRLGMKGELRLAITESTLSDHKNRVSEHIARFKARAPDVRIELIVLPPSGVRASIRDGRAHVGFLPAHSRADDLDYHELHRERMSLYCSQGHPLFGRICNMEDICAAEIASPDYLLSDRLGVHGDKLRIVSRTNSIEGIGILVMTGSYLGFLPDHLALHWVQQGQLQELMPEVFSYHIRFCAIARSDRKDSRLIRSFLRELSGSGPELPDG</sequence>
<proteinExistence type="inferred from homology"/>
<dbReference type="Pfam" id="PF00126">
    <property type="entry name" value="HTH_1"/>
    <property type="match status" value="1"/>
</dbReference>
<feature type="domain" description="HTH lysR-type" evidence="5">
    <location>
        <begin position="8"/>
        <end position="64"/>
    </location>
</feature>